<evidence type="ECO:0008006" key="3">
    <source>
        <dbReference type="Google" id="ProtNLM"/>
    </source>
</evidence>
<dbReference type="RefSeq" id="WP_308356846.1">
    <property type="nucleotide sequence ID" value="NZ_CP129970.2"/>
</dbReference>
<proteinExistence type="predicted"/>
<reference evidence="1" key="1">
    <citation type="submission" date="2023-08" db="EMBL/GenBank/DDBJ databases">
        <title>Comparative genomics and taxonomic characterization of three novel marine species of genus Marivirga.</title>
        <authorList>
            <person name="Muhammad N."/>
            <person name="Kim S.-G."/>
        </authorList>
    </citation>
    <scope>NUCLEOTIDE SEQUENCE [LARGE SCALE GENOMIC DNA]</scope>
    <source>
        <strain evidence="1">ABR2-2</strain>
    </source>
</reference>
<dbReference type="AlphaFoldDB" id="A0AA51RCS9"/>
<dbReference type="Proteomes" id="UP001244443">
    <property type="component" value="Chromosome"/>
</dbReference>
<keyword evidence="2" id="KW-1185">Reference proteome</keyword>
<organism evidence="1 2">
    <name type="scientific">Marivirga arenosa</name>
    <dbReference type="NCBI Taxonomy" id="3059076"/>
    <lineage>
        <taxon>Bacteria</taxon>
        <taxon>Pseudomonadati</taxon>
        <taxon>Bacteroidota</taxon>
        <taxon>Cytophagia</taxon>
        <taxon>Cytophagales</taxon>
        <taxon>Marivirgaceae</taxon>
        <taxon>Marivirga</taxon>
    </lineage>
</organism>
<sequence>MKYILLFISLTMFSCMDLENMDQSLCVPVVCGEIQNNKANFALYNDTDIDFDSFYYDIGGYNDSIDFFPLDQYTCWVNADTLNTSYFVAKGKINNQDYTSDTLWMQENARAYTSGTFVLEIYKVESSNKLEFQFEDDYQGECKDL</sequence>
<dbReference type="PROSITE" id="PS51257">
    <property type="entry name" value="PROKAR_LIPOPROTEIN"/>
    <property type="match status" value="1"/>
</dbReference>
<dbReference type="EMBL" id="CP129970">
    <property type="protein sequence ID" value="WMN06874.1"/>
    <property type="molecule type" value="Genomic_DNA"/>
</dbReference>
<evidence type="ECO:0000313" key="2">
    <source>
        <dbReference type="Proteomes" id="UP001244443"/>
    </source>
</evidence>
<name>A0AA51RCS9_9BACT</name>
<protein>
    <recommendedName>
        <fullName evidence="3">Lipoprotein</fullName>
    </recommendedName>
</protein>
<evidence type="ECO:0000313" key="1">
    <source>
        <dbReference type="EMBL" id="WMN06874.1"/>
    </source>
</evidence>
<gene>
    <name evidence="1" type="ORF">QYS48_34080</name>
</gene>
<accession>A0AA51RCS9</accession>